<reference evidence="7 8" key="1">
    <citation type="submission" date="2014-04" db="EMBL/GenBank/DDBJ databases">
        <authorList>
            <consortium name="DOE Joint Genome Institute"/>
            <person name="Kuo A."/>
            <person name="Martino E."/>
            <person name="Perotto S."/>
            <person name="Kohler A."/>
            <person name="Nagy L.G."/>
            <person name="Floudas D."/>
            <person name="Copeland A."/>
            <person name="Barry K.W."/>
            <person name="Cichocki N."/>
            <person name="Veneault-Fourrey C."/>
            <person name="LaButti K."/>
            <person name="Lindquist E.A."/>
            <person name="Lipzen A."/>
            <person name="Lundell T."/>
            <person name="Morin E."/>
            <person name="Murat C."/>
            <person name="Sun H."/>
            <person name="Tunlid A."/>
            <person name="Henrissat B."/>
            <person name="Grigoriev I.V."/>
            <person name="Hibbett D.S."/>
            <person name="Martin F."/>
            <person name="Nordberg H.P."/>
            <person name="Cantor M.N."/>
            <person name="Hua S.X."/>
        </authorList>
    </citation>
    <scope>NUCLEOTIDE SEQUENCE [LARGE SCALE GENOMIC DNA]</scope>
    <source>
        <strain evidence="7 8">Zn</strain>
    </source>
</reference>
<evidence type="ECO:0000259" key="6">
    <source>
        <dbReference type="PROSITE" id="PS50066"/>
    </source>
</evidence>
<keyword evidence="5" id="KW-0539">Nucleus</keyword>
<dbReference type="GO" id="GO:0005634">
    <property type="term" value="C:nucleus"/>
    <property type="evidence" value="ECO:0007669"/>
    <property type="project" value="UniProtKB-SubCell"/>
</dbReference>
<organism evidence="7 8">
    <name type="scientific">Oidiodendron maius (strain Zn)</name>
    <dbReference type="NCBI Taxonomy" id="913774"/>
    <lineage>
        <taxon>Eukaryota</taxon>
        <taxon>Fungi</taxon>
        <taxon>Dikarya</taxon>
        <taxon>Ascomycota</taxon>
        <taxon>Pezizomycotina</taxon>
        <taxon>Leotiomycetes</taxon>
        <taxon>Leotiomycetes incertae sedis</taxon>
        <taxon>Myxotrichaceae</taxon>
        <taxon>Oidiodendron</taxon>
    </lineage>
</organism>
<dbReference type="OrthoDB" id="1898716at2759"/>
<evidence type="ECO:0000256" key="3">
    <source>
        <dbReference type="ARBA" id="ARBA00023125"/>
    </source>
</evidence>
<evidence type="ECO:0000313" key="8">
    <source>
        <dbReference type="Proteomes" id="UP000054321"/>
    </source>
</evidence>
<dbReference type="InterPro" id="IPR036879">
    <property type="entry name" value="TF_MADSbox_sf"/>
</dbReference>
<dbReference type="GO" id="GO:0045944">
    <property type="term" value="P:positive regulation of transcription by RNA polymerase II"/>
    <property type="evidence" value="ECO:0007669"/>
    <property type="project" value="UniProtKB-ARBA"/>
</dbReference>
<dbReference type="Proteomes" id="UP000054321">
    <property type="component" value="Unassembled WGS sequence"/>
</dbReference>
<evidence type="ECO:0000256" key="5">
    <source>
        <dbReference type="ARBA" id="ARBA00023242"/>
    </source>
</evidence>
<accession>A0A0C3GUR2</accession>
<evidence type="ECO:0000313" key="7">
    <source>
        <dbReference type="EMBL" id="KIM99795.1"/>
    </source>
</evidence>
<protein>
    <recommendedName>
        <fullName evidence="6">MADS-box domain-containing protein</fullName>
    </recommendedName>
</protein>
<feature type="non-terminal residue" evidence="7">
    <location>
        <position position="1"/>
    </location>
</feature>
<dbReference type="AlphaFoldDB" id="A0A0C3GUR2"/>
<gene>
    <name evidence="7" type="ORF">OIDMADRAFT_90811</name>
</gene>
<dbReference type="Gene3D" id="3.40.1810.10">
    <property type="entry name" value="Transcription factor, MADS-box"/>
    <property type="match status" value="1"/>
</dbReference>
<keyword evidence="3" id="KW-0238">DNA-binding</keyword>
<comment type="subcellular location">
    <subcellularLocation>
        <location evidence="1">Nucleus</location>
    </subcellularLocation>
</comment>
<evidence type="ECO:0000256" key="1">
    <source>
        <dbReference type="ARBA" id="ARBA00004123"/>
    </source>
</evidence>
<keyword evidence="2" id="KW-0805">Transcription regulation</keyword>
<keyword evidence="4" id="KW-0804">Transcription</keyword>
<dbReference type="InParanoid" id="A0A0C3GUR2"/>
<evidence type="ECO:0000256" key="4">
    <source>
        <dbReference type="ARBA" id="ARBA00023163"/>
    </source>
</evidence>
<dbReference type="InterPro" id="IPR002100">
    <property type="entry name" value="TF_MADSbox"/>
</dbReference>
<feature type="non-terminal residue" evidence="7">
    <location>
        <position position="61"/>
    </location>
</feature>
<feature type="domain" description="MADS-box" evidence="6">
    <location>
        <begin position="11"/>
        <end position="35"/>
    </location>
</feature>
<name>A0A0C3GUR2_OIDMZ</name>
<sequence>KPKRSSEGLMRRKDSLLKKAYEMAKFCEVDVALILPIRATGRYITYKSVDLESWPPSKEEI</sequence>
<reference evidence="8" key="2">
    <citation type="submission" date="2015-01" db="EMBL/GenBank/DDBJ databases">
        <title>Evolutionary Origins and Diversification of the Mycorrhizal Mutualists.</title>
        <authorList>
            <consortium name="DOE Joint Genome Institute"/>
            <consortium name="Mycorrhizal Genomics Consortium"/>
            <person name="Kohler A."/>
            <person name="Kuo A."/>
            <person name="Nagy L.G."/>
            <person name="Floudas D."/>
            <person name="Copeland A."/>
            <person name="Barry K.W."/>
            <person name="Cichocki N."/>
            <person name="Veneault-Fourrey C."/>
            <person name="LaButti K."/>
            <person name="Lindquist E.A."/>
            <person name="Lipzen A."/>
            <person name="Lundell T."/>
            <person name="Morin E."/>
            <person name="Murat C."/>
            <person name="Riley R."/>
            <person name="Ohm R."/>
            <person name="Sun H."/>
            <person name="Tunlid A."/>
            <person name="Henrissat B."/>
            <person name="Grigoriev I.V."/>
            <person name="Hibbett D.S."/>
            <person name="Martin F."/>
        </authorList>
    </citation>
    <scope>NUCLEOTIDE SEQUENCE [LARGE SCALE GENOMIC DNA]</scope>
    <source>
        <strain evidence="8">Zn</strain>
    </source>
</reference>
<proteinExistence type="predicted"/>
<dbReference type="SUPFAM" id="SSF55455">
    <property type="entry name" value="SRF-like"/>
    <property type="match status" value="1"/>
</dbReference>
<dbReference type="HOGENOM" id="CLU_2929040_0_0_1"/>
<evidence type="ECO:0000256" key="2">
    <source>
        <dbReference type="ARBA" id="ARBA00023015"/>
    </source>
</evidence>
<keyword evidence="8" id="KW-1185">Reference proteome</keyword>
<dbReference type="PROSITE" id="PS50066">
    <property type="entry name" value="MADS_BOX_2"/>
    <property type="match status" value="1"/>
</dbReference>
<dbReference type="STRING" id="913774.A0A0C3GUR2"/>
<dbReference type="GO" id="GO:0003677">
    <property type="term" value="F:DNA binding"/>
    <property type="evidence" value="ECO:0007669"/>
    <property type="project" value="UniProtKB-KW"/>
</dbReference>
<dbReference type="EMBL" id="KN832878">
    <property type="protein sequence ID" value="KIM99795.1"/>
    <property type="molecule type" value="Genomic_DNA"/>
</dbReference>
<dbReference type="GO" id="GO:0046983">
    <property type="term" value="F:protein dimerization activity"/>
    <property type="evidence" value="ECO:0007669"/>
    <property type="project" value="InterPro"/>
</dbReference>
<dbReference type="Pfam" id="PF00319">
    <property type="entry name" value="SRF-TF"/>
    <property type="match status" value="1"/>
</dbReference>